<sequence>MTGSRADGTPQRPTLEQVAALAGVGRGTASRVINGSPSVSPQTRDAVMKAVAELGYVPNQAARSLVTRRTGAIALVISEPEERLFSEPFFAGVVRGISKVMDEHDRQLVLVLVHGAAERADEPAAYLSPQHVDGALLLSQHEGDDLPQRLRDRGLTLVHGGRPPGDEEASWVDVDNVGGARGAVAHLLERGRTTVATIAGPPDMQAGRDRLQGYREALGAVGMPFNPDLVSVGDFTELGGWRAMQSLLEQRDDLDAVFVASDPMALGALRALRESGRTVPGDVAVVGFDDSPMAAVSDPPLTTVNQPVERLGREMAEMLLGSLAEGGATEPRSVVLPTSLVLRGSS</sequence>
<dbReference type="CDD" id="cd06267">
    <property type="entry name" value="PBP1_LacI_sugar_binding-like"/>
    <property type="match status" value="1"/>
</dbReference>
<dbReference type="RefSeq" id="WP_149767610.1">
    <property type="nucleotide sequence ID" value="NZ_VDFQ02000001.1"/>
</dbReference>
<dbReference type="Gene3D" id="1.10.260.40">
    <property type="entry name" value="lambda repressor-like DNA-binding domains"/>
    <property type="match status" value="1"/>
</dbReference>
<dbReference type="SUPFAM" id="SSF53822">
    <property type="entry name" value="Periplasmic binding protein-like I"/>
    <property type="match status" value="1"/>
</dbReference>
<dbReference type="Pfam" id="PF00356">
    <property type="entry name" value="LacI"/>
    <property type="match status" value="1"/>
</dbReference>
<name>A0A5Q6S341_9ACTN</name>
<reference evidence="5 6" key="1">
    <citation type="submission" date="2019-09" db="EMBL/GenBank/DDBJ databases">
        <title>Mumia zhuanghuii sp. nov. isolated from the intestinal contents of plateau pika (Ochotona curzoniae) in the Qinghai-Tibet plateau of China.</title>
        <authorList>
            <person name="Tian Z."/>
        </authorList>
    </citation>
    <scope>NUCLEOTIDE SEQUENCE [LARGE SCALE GENOMIC DNA]</scope>
    <source>
        <strain evidence="6">350</strain>
    </source>
</reference>
<protein>
    <submittedName>
        <fullName evidence="5">LacI family transcriptional regulator</fullName>
    </submittedName>
</protein>
<dbReference type="SUPFAM" id="SSF47413">
    <property type="entry name" value="lambda repressor-like DNA-binding domains"/>
    <property type="match status" value="1"/>
</dbReference>
<keyword evidence="1" id="KW-0805">Transcription regulation</keyword>
<dbReference type="Gene3D" id="3.40.50.2300">
    <property type="match status" value="2"/>
</dbReference>
<dbReference type="OrthoDB" id="4268837at2"/>
<dbReference type="EMBL" id="VDFQ02000001">
    <property type="protein sequence ID" value="KAA1424631.1"/>
    <property type="molecule type" value="Genomic_DNA"/>
</dbReference>
<evidence type="ECO:0000256" key="2">
    <source>
        <dbReference type="ARBA" id="ARBA00023125"/>
    </source>
</evidence>
<dbReference type="SMART" id="SM00354">
    <property type="entry name" value="HTH_LACI"/>
    <property type="match status" value="1"/>
</dbReference>
<proteinExistence type="predicted"/>
<dbReference type="CDD" id="cd01392">
    <property type="entry name" value="HTH_LacI"/>
    <property type="match status" value="1"/>
</dbReference>
<dbReference type="InterPro" id="IPR000843">
    <property type="entry name" value="HTH_LacI"/>
</dbReference>
<dbReference type="InterPro" id="IPR046335">
    <property type="entry name" value="LacI/GalR-like_sensor"/>
</dbReference>
<gene>
    <name evidence="5" type="ORF">FE697_001515</name>
</gene>
<evidence type="ECO:0000256" key="3">
    <source>
        <dbReference type="ARBA" id="ARBA00023163"/>
    </source>
</evidence>
<dbReference type="Pfam" id="PF13377">
    <property type="entry name" value="Peripla_BP_3"/>
    <property type="match status" value="1"/>
</dbReference>
<keyword evidence="2" id="KW-0238">DNA-binding</keyword>
<dbReference type="Proteomes" id="UP000307768">
    <property type="component" value="Unassembled WGS sequence"/>
</dbReference>
<accession>A0A5Q6S341</accession>
<evidence type="ECO:0000313" key="6">
    <source>
        <dbReference type="Proteomes" id="UP000307768"/>
    </source>
</evidence>
<keyword evidence="3" id="KW-0804">Transcription</keyword>
<evidence type="ECO:0000313" key="5">
    <source>
        <dbReference type="EMBL" id="KAA1424631.1"/>
    </source>
</evidence>
<dbReference type="InterPro" id="IPR010982">
    <property type="entry name" value="Lambda_DNA-bd_dom_sf"/>
</dbReference>
<organism evidence="5 6">
    <name type="scientific">Mumia zhuanghuii</name>
    <dbReference type="NCBI Taxonomy" id="2585211"/>
    <lineage>
        <taxon>Bacteria</taxon>
        <taxon>Bacillati</taxon>
        <taxon>Actinomycetota</taxon>
        <taxon>Actinomycetes</taxon>
        <taxon>Propionibacteriales</taxon>
        <taxon>Nocardioidaceae</taxon>
        <taxon>Mumia</taxon>
    </lineage>
</organism>
<dbReference type="PANTHER" id="PTHR30146">
    <property type="entry name" value="LACI-RELATED TRANSCRIPTIONAL REPRESSOR"/>
    <property type="match status" value="1"/>
</dbReference>
<dbReference type="GO" id="GO:0000976">
    <property type="term" value="F:transcription cis-regulatory region binding"/>
    <property type="evidence" value="ECO:0007669"/>
    <property type="project" value="TreeGrafter"/>
</dbReference>
<dbReference type="AlphaFoldDB" id="A0A5Q6S341"/>
<comment type="caution">
    <text evidence="5">The sequence shown here is derived from an EMBL/GenBank/DDBJ whole genome shotgun (WGS) entry which is preliminary data.</text>
</comment>
<dbReference type="InterPro" id="IPR028082">
    <property type="entry name" value="Peripla_BP_I"/>
</dbReference>
<dbReference type="GO" id="GO:0003700">
    <property type="term" value="F:DNA-binding transcription factor activity"/>
    <property type="evidence" value="ECO:0007669"/>
    <property type="project" value="TreeGrafter"/>
</dbReference>
<dbReference type="PROSITE" id="PS50932">
    <property type="entry name" value="HTH_LACI_2"/>
    <property type="match status" value="1"/>
</dbReference>
<evidence type="ECO:0000259" key="4">
    <source>
        <dbReference type="PROSITE" id="PS50932"/>
    </source>
</evidence>
<evidence type="ECO:0000256" key="1">
    <source>
        <dbReference type="ARBA" id="ARBA00023015"/>
    </source>
</evidence>
<feature type="domain" description="HTH lacI-type" evidence="4">
    <location>
        <begin position="13"/>
        <end position="67"/>
    </location>
</feature>
<dbReference type="PANTHER" id="PTHR30146:SF109">
    <property type="entry name" value="HTH-TYPE TRANSCRIPTIONAL REGULATOR GALS"/>
    <property type="match status" value="1"/>
</dbReference>